<accession>A0A3N7HYZ2</accession>
<keyword evidence="1" id="KW-1133">Transmembrane helix</keyword>
<feature type="transmembrane region" description="Helical" evidence="1">
    <location>
        <begin position="17"/>
        <end position="37"/>
    </location>
</feature>
<dbReference type="EMBL" id="QUSW01000001">
    <property type="protein sequence ID" value="RQP26341.1"/>
    <property type="molecule type" value="Genomic_DNA"/>
</dbReference>
<dbReference type="RefSeq" id="WP_124539020.1">
    <property type="nucleotide sequence ID" value="NZ_QUSW01000001.1"/>
</dbReference>
<keyword evidence="1" id="KW-0812">Transmembrane</keyword>
<gene>
    <name evidence="2" type="ORF">DZC73_04770</name>
</gene>
<keyword evidence="3" id="KW-1185">Reference proteome</keyword>
<sequence length="63" mass="6363">MQHPTTLDAPADTRPRFPYFAAAGVAAFSLVLGWLAVRAGVPVMAVVLSALAVGGVTAAALAR</sequence>
<reference evidence="2 3" key="2">
    <citation type="submission" date="2018-12" db="EMBL/GenBank/DDBJ databases">
        <title>Rhizobacter gummiphilus sp. nov., a rubber-degrading bacterium isolated from the soil of a botanical garden in Japan.</title>
        <authorList>
            <person name="Shunsuke S.S."/>
        </authorList>
    </citation>
    <scope>NUCLEOTIDE SEQUENCE [LARGE SCALE GENOMIC DNA]</scope>
    <source>
        <strain evidence="2 3">S-16</strain>
    </source>
</reference>
<evidence type="ECO:0000256" key="1">
    <source>
        <dbReference type="SAM" id="Phobius"/>
    </source>
</evidence>
<evidence type="ECO:0000313" key="2">
    <source>
        <dbReference type="EMBL" id="RQP26341.1"/>
    </source>
</evidence>
<dbReference type="Proteomes" id="UP000267464">
    <property type="component" value="Unassembled WGS sequence"/>
</dbReference>
<reference evidence="2 3" key="1">
    <citation type="submission" date="2018-08" db="EMBL/GenBank/DDBJ databases">
        <authorList>
            <person name="Khan S.A."/>
            <person name="Jeon C.O."/>
            <person name="Chun B.H."/>
            <person name="Jeong S.E."/>
        </authorList>
    </citation>
    <scope>NUCLEOTIDE SEQUENCE [LARGE SCALE GENOMIC DNA]</scope>
    <source>
        <strain evidence="2 3">S-16</strain>
    </source>
</reference>
<comment type="caution">
    <text evidence="2">The sequence shown here is derived from an EMBL/GenBank/DDBJ whole genome shotgun (WGS) entry which is preliminary data.</text>
</comment>
<organism evidence="2 3">
    <name type="scientific">Piscinibacter terrae</name>
    <dbReference type="NCBI Taxonomy" id="2496871"/>
    <lineage>
        <taxon>Bacteria</taxon>
        <taxon>Pseudomonadati</taxon>
        <taxon>Pseudomonadota</taxon>
        <taxon>Betaproteobacteria</taxon>
        <taxon>Burkholderiales</taxon>
        <taxon>Sphaerotilaceae</taxon>
        <taxon>Piscinibacter</taxon>
    </lineage>
</organism>
<feature type="transmembrane region" description="Helical" evidence="1">
    <location>
        <begin position="43"/>
        <end position="62"/>
    </location>
</feature>
<dbReference type="AlphaFoldDB" id="A0A3N7HYZ2"/>
<evidence type="ECO:0000313" key="3">
    <source>
        <dbReference type="Proteomes" id="UP000267464"/>
    </source>
</evidence>
<keyword evidence="1" id="KW-0472">Membrane</keyword>
<proteinExistence type="predicted"/>
<protein>
    <submittedName>
        <fullName evidence="2">Uncharacterized protein</fullName>
    </submittedName>
</protein>
<name>A0A3N7HYZ2_9BURK</name>